<keyword evidence="5" id="KW-0560">Oxidoreductase</keyword>
<keyword evidence="4" id="KW-0630">Potassium</keyword>
<accession>A0A6C0EKN0</accession>
<dbReference type="InterPro" id="IPR001093">
    <property type="entry name" value="IMP_DH_GMPRt"/>
</dbReference>
<feature type="domain" description="IMP dehydrogenase/GMP reductase" evidence="8">
    <location>
        <begin position="9"/>
        <end position="341"/>
    </location>
</feature>
<dbReference type="EMBL" id="MN738845">
    <property type="protein sequence ID" value="QHT27925.1"/>
    <property type="molecule type" value="Genomic_DNA"/>
</dbReference>
<evidence type="ECO:0000313" key="9">
    <source>
        <dbReference type="EMBL" id="QHT27925.1"/>
    </source>
</evidence>
<dbReference type="NCBIfam" id="NF003470">
    <property type="entry name" value="PRK05096.1"/>
    <property type="match status" value="1"/>
</dbReference>
<keyword evidence="3" id="KW-0521">NADP</keyword>
<dbReference type="HAMAP" id="MF_00596">
    <property type="entry name" value="GMP_reduct_type1"/>
    <property type="match status" value="1"/>
</dbReference>
<protein>
    <recommendedName>
        <fullName evidence="2">GMP reductase</fullName>
        <ecNumber evidence="1">1.7.1.7</ecNumber>
    </recommendedName>
    <alternativeName>
        <fullName evidence="6">Guanosine 5'-monophosphate oxidoreductase</fullName>
    </alternativeName>
</protein>
<dbReference type="AlphaFoldDB" id="A0A6C0EKN0"/>
<comment type="catalytic activity">
    <reaction evidence="7">
        <text>IMP + NH4(+) + NADP(+) = GMP + NADPH + 2 H(+)</text>
        <dbReference type="Rhea" id="RHEA:17185"/>
        <dbReference type="ChEBI" id="CHEBI:15378"/>
        <dbReference type="ChEBI" id="CHEBI:28938"/>
        <dbReference type="ChEBI" id="CHEBI:57783"/>
        <dbReference type="ChEBI" id="CHEBI:58053"/>
        <dbReference type="ChEBI" id="CHEBI:58115"/>
        <dbReference type="ChEBI" id="CHEBI:58349"/>
        <dbReference type="EC" id="1.7.1.7"/>
    </reaction>
</comment>
<dbReference type="PIRSF" id="PIRSF000235">
    <property type="entry name" value="GMP_reductase"/>
    <property type="match status" value="1"/>
</dbReference>
<dbReference type="InterPro" id="IPR005993">
    <property type="entry name" value="GMPR"/>
</dbReference>
<dbReference type="InterPro" id="IPR050139">
    <property type="entry name" value="GMP_reductase"/>
</dbReference>
<dbReference type="PANTHER" id="PTHR43170">
    <property type="entry name" value="GMP REDUCTASE"/>
    <property type="match status" value="1"/>
</dbReference>
<evidence type="ECO:0000256" key="5">
    <source>
        <dbReference type="ARBA" id="ARBA00023002"/>
    </source>
</evidence>
<evidence type="ECO:0000256" key="6">
    <source>
        <dbReference type="ARBA" id="ARBA00030699"/>
    </source>
</evidence>
<dbReference type="SUPFAM" id="SSF51412">
    <property type="entry name" value="Inosine monophosphate dehydrogenase (IMPDH)"/>
    <property type="match status" value="1"/>
</dbReference>
<organism evidence="9">
    <name type="scientific">viral metagenome</name>
    <dbReference type="NCBI Taxonomy" id="1070528"/>
    <lineage>
        <taxon>unclassified sequences</taxon>
        <taxon>metagenomes</taxon>
        <taxon>organismal metagenomes</taxon>
    </lineage>
</organism>
<dbReference type="InterPro" id="IPR013785">
    <property type="entry name" value="Aldolase_TIM"/>
</dbReference>
<dbReference type="GO" id="GO:0003920">
    <property type="term" value="F:GMP reductase activity"/>
    <property type="evidence" value="ECO:0007669"/>
    <property type="project" value="UniProtKB-EC"/>
</dbReference>
<reference evidence="9" key="1">
    <citation type="journal article" date="2020" name="Nature">
        <title>Giant virus diversity and host interactions through global metagenomics.</title>
        <authorList>
            <person name="Schulz F."/>
            <person name="Roux S."/>
            <person name="Paez-Espino D."/>
            <person name="Jungbluth S."/>
            <person name="Walsh D.A."/>
            <person name="Denef V.J."/>
            <person name="McMahon K.D."/>
            <person name="Konstantinidis K.T."/>
            <person name="Eloe-Fadrosh E.A."/>
            <person name="Kyrpides N.C."/>
            <person name="Woyke T."/>
        </authorList>
    </citation>
    <scope>NUCLEOTIDE SEQUENCE</scope>
    <source>
        <strain evidence="9">GVMAG-M-3300000115-19</strain>
    </source>
</reference>
<evidence type="ECO:0000256" key="2">
    <source>
        <dbReference type="ARBA" id="ARBA00015800"/>
    </source>
</evidence>
<dbReference type="PANTHER" id="PTHR43170:SF5">
    <property type="entry name" value="GMP REDUCTASE"/>
    <property type="match status" value="1"/>
</dbReference>
<evidence type="ECO:0000256" key="4">
    <source>
        <dbReference type="ARBA" id="ARBA00022958"/>
    </source>
</evidence>
<name>A0A6C0EKN0_9ZZZZ</name>
<dbReference type="GO" id="GO:1902560">
    <property type="term" value="C:GMP reductase complex"/>
    <property type="evidence" value="ECO:0007669"/>
    <property type="project" value="InterPro"/>
</dbReference>
<dbReference type="Pfam" id="PF00478">
    <property type="entry name" value="IMPDH"/>
    <property type="match status" value="1"/>
</dbReference>
<evidence type="ECO:0000256" key="3">
    <source>
        <dbReference type="ARBA" id="ARBA00022857"/>
    </source>
</evidence>
<evidence type="ECO:0000259" key="8">
    <source>
        <dbReference type="Pfam" id="PF00478"/>
    </source>
</evidence>
<proteinExistence type="inferred from homology"/>
<dbReference type="EC" id="1.7.1.7" evidence="1"/>
<sequence length="348" mass="38524">MKLEEGIKLDFNDVLFRPKRSTLSSRKEVDVEREYTFKYSGRKWKGVPIISSNMDTVSSIDMFKKLSQHKMLTCFHKFIEIDDVIACIKEGYDAQYMMLSTGITDKDFVKLQLNIEKLRESNIDLQFICIDVANGYMFKLVEFCQMVRMIFPNITLVAGSVVSREITEELIINGRIDVVRVGIGSGAVCTTRLQTGVGIPQMSAVIECADAAHGLNACIISDGGICHPGDVSKAYGGGADFVMIGSMFAGHEESPGDIIEEKGEKYKLYYGMSSDTAMNKHHGGVASYRSSEGKTVKVPYKGSVEGTVQNILGGVRSTCTYIGASRVKDIHKCATFVRVNNQVNNFYK</sequence>
<dbReference type="Gene3D" id="3.20.20.70">
    <property type="entry name" value="Aldolase class I"/>
    <property type="match status" value="1"/>
</dbReference>
<evidence type="ECO:0000256" key="7">
    <source>
        <dbReference type="ARBA" id="ARBA00048616"/>
    </source>
</evidence>
<dbReference type="SMART" id="SM01240">
    <property type="entry name" value="IMPDH"/>
    <property type="match status" value="1"/>
</dbReference>
<dbReference type="CDD" id="cd00381">
    <property type="entry name" value="IMPDH"/>
    <property type="match status" value="1"/>
</dbReference>
<dbReference type="GO" id="GO:0009117">
    <property type="term" value="P:nucleotide metabolic process"/>
    <property type="evidence" value="ECO:0007669"/>
    <property type="project" value="InterPro"/>
</dbReference>
<evidence type="ECO:0000256" key="1">
    <source>
        <dbReference type="ARBA" id="ARBA00012678"/>
    </source>
</evidence>